<feature type="active site" description="Charge relay system" evidence="5">
    <location>
        <position position="362"/>
    </location>
</feature>
<evidence type="ECO:0000256" key="3">
    <source>
        <dbReference type="ARBA" id="ARBA00022801"/>
    </source>
</evidence>
<keyword evidence="4 5" id="KW-0720">Serine protease</keyword>
<evidence type="ECO:0000256" key="6">
    <source>
        <dbReference type="SAM" id="MobiDB-lite"/>
    </source>
</evidence>
<feature type="active site" description="Charge relay system" evidence="5">
    <location>
        <position position="55"/>
    </location>
</feature>
<dbReference type="EMBL" id="JAQNDK010000001">
    <property type="protein sequence ID" value="MDC0677049.1"/>
    <property type="molecule type" value="Genomic_DNA"/>
</dbReference>
<evidence type="ECO:0000259" key="7">
    <source>
        <dbReference type="Pfam" id="PF00082"/>
    </source>
</evidence>
<keyword evidence="9" id="KW-1185">Reference proteome</keyword>
<evidence type="ECO:0000256" key="5">
    <source>
        <dbReference type="PROSITE-ProRule" id="PRU01240"/>
    </source>
</evidence>
<dbReference type="InterPro" id="IPR036852">
    <property type="entry name" value="Peptidase_S8/S53_dom_sf"/>
</dbReference>
<dbReference type="InterPro" id="IPR000209">
    <property type="entry name" value="Peptidase_S8/S53_dom"/>
</dbReference>
<comment type="similarity">
    <text evidence="1 5">Belongs to the peptidase S8 family.</text>
</comment>
<feature type="region of interest" description="Disordered" evidence="6">
    <location>
        <begin position="417"/>
        <end position="460"/>
    </location>
</feature>
<dbReference type="PRINTS" id="PR00723">
    <property type="entry name" value="SUBTILISIN"/>
</dbReference>
<feature type="active site" description="Charge relay system" evidence="5">
    <location>
        <position position="152"/>
    </location>
</feature>
<dbReference type="SUPFAM" id="SSF52743">
    <property type="entry name" value="Subtilisin-like"/>
    <property type="match status" value="1"/>
</dbReference>
<dbReference type="Pfam" id="PF00082">
    <property type="entry name" value="Peptidase_S8"/>
    <property type="match status" value="1"/>
</dbReference>
<feature type="domain" description="Peptidase S8/S53" evidence="7">
    <location>
        <begin position="47"/>
        <end position="396"/>
    </location>
</feature>
<organism evidence="8 9">
    <name type="scientific">Sorangium atrum</name>
    <dbReference type="NCBI Taxonomy" id="2995308"/>
    <lineage>
        <taxon>Bacteria</taxon>
        <taxon>Pseudomonadati</taxon>
        <taxon>Myxococcota</taxon>
        <taxon>Polyangia</taxon>
        <taxon>Polyangiales</taxon>
        <taxon>Polyangiaceae</taxon>
        <taxon>Sorangium</taxon>
    </lineage>
</organism>
<dbReference type="RefSeq" id="WP_272093821.1">
    <property type="nucleotide sequence ID" value="NZ_JAQNDK010000001.1"/>
</dbReference>
<dbReference type="PROSITE" id="PS00136">
    <property type="entry name" value="SUBTILASE_ASP"/>
    <property type="match status" value="1"/>
</dbReference>
<dbReference type="Proteomes" id="UP001217485">
    <property type="component" value="Unassembled WGS sequence"/>
</dbReference>
<dbReference type="Gene3D" id="3.40.50.200">
    <property type="entry name" value="Peptidase S8/S53 domain"/>
    <property type="match status" value="1"/>
</dbReference>
<protein>
    <submittedName>
        <fullName evidence="8">S8 family serine peptidase</fullName>
    </submittedName>
</protein>
<evidence type="ECO:0000256" key="1">
    <source>
        <dbReference type="ARBA" id="ARBA00011073"/>
    </source>
</evidence>
<dbReference type="PROSITE" id="PS51892">
    <property type="entry name" value="SUBTILASE"/>
    <property type="match status" value="1"/>
</dbReference>
<gene>
    <name evidence="8" type="ORF">POL72_04805</name>
</gene>
<dbReference type="InterPro" id="IPR015500">
    <property type="entry name" value="Peptidase_S8_subtilisin-rel"/>
</dbReference>
<evidence type="ECO:0000313" key="8">
    <source>
        <dbReference type="EMBL" id="MDC0677049.1"/>
    </source>
</evidence>
<sequence>MAALNALLPASGCVTGIDDQRIATPEDRAVVDPTPTPRDFRGQNARHKVLVAVLDAGVDYNHPLLLQNMHFSLDAAGTPAALGRDLIGDDVWPAPYVARTSRYDERLDERSRAASMAAWKTASRLVDAFPEMARFYHPSRNVGQELSRNVKHGTHVAGLMVYDRPDIGLLAYRVMPSNRIPKDEKPPGDAVDKLARETSAVIEAAVEDGARVINMSWEVPGNDTPERQEMLRTLAKRLRTTVLRHPRVLFVVAAGNSRTWLDGSTRVHYPCGIDASNVLCVGALRENDDLAAFSNIPLSGLDVVFTLGEDVLSTVPSGICPVKETDVLRKEDPSDDELRTLAEAAEARCGNSFFLERMSGTSMAAPIVAHVAAEILVDEPDLVAAEVVRAIYRRATRSFIGALPVFKLRIQKPSWVGLEPRSGEDDESVGSEAHTDGAGGLDLDRPFAPEPGTWEAYLTR</sequence>
<evidence type="ECO:0000256" key="2">
    <source>
        <dbReference type="ARBA" id="ARBA00022670"/>
    </source>
</evidence>
<evidence type="ECO:0000256" key="4">
    <source>
        <dbReference type="ARBA" id="ARBA00022825"/>
    </source>
</evidence>
<reference evidence="8 9" key="1">
    <citation type="submission" date="2023-01" db="EMBL/GenBank/DDBJ databases">
        <title>Minimal conservation of predation-associated metabolite biosynthetic gene clusters underscores biosynthetic potential of Myxococcota including descriptions for ten novel species: Archangium lansinium sp. nov., Myxococcus landrumus sp. nov., Nannocystis bai.</title>
        <authorList>
            <person name="Ahearne A."/>
            <person name="Stevens C."/>
            <person name="Dowd S."/>
        </authorList>
    </citation>
    <scope>NUCLEOTIDE SEQUENCE [LARGE SCALE GENOMIC DNA]</scope>
    <source>
        <strain evidence="8 9">WIWO2</strain>
    </source>
</reference>
<dbReference type="InterPro" id="IPR023827">
    <property type="entry name" value="Peptidase_S8_Asp-AS"/>
</dbReference>
<proteinExistence type="inferred from homology"/>
<keyword evidence="3 5" id="KW-0378">Hydrolase</keyword>
<comment type="caution">
    <text evidence="8">The sequence shown here is derived from an EMBL/GenBank/DDBJ whole genome shotgun (WGS) entry which is preliminary data.</text>
</comment>
<keyword evidence="2 5" id="KW-0645">Protease</keyword>
<name>A0ABT5BSA7_9BACT</name>
<dbReference type="PANTHER" id="PTHR43806:SF11">
    <property type="entry name" value="CEREVISIN-RELATED"/>
    <property type="match status" value="1"/>
</dbReference>
<dbReference type="InterPro" id="IPR050131">
    <property type="entry name" value="Peptidase_S8_subtilisin-like"/>
</dbReference>
<accession>A0ABT5BSA7</accession>
<dbReference type="PANTHER" id="PTHR43806">
    <property type="entry name" value="PEPTIDASE S8"/>
    <property type="match status" value="1"/>
</dbReference>
<evidence type="ECO:0000313" key="9">
    <source>
        <dbReference type="Proteomes" id="UP001217485"/>
    </source>
</evidence>